<dbReference type="Gene3D" id="2.40.10.350">
    <property type="entry name" value="Rod shape-determining protein MreC, domain 2"/>
    <property type="match status" value="1"/>
</dbReference>
<dbReference type="AlphaFoldDB" id="X1QDC6"/>
<dbReference type="Pfam" id="PF04085">
    <property type="entry name" value="MreC"/>
    <property type="match status" value="1"/>
</dbReference>
<dbReference type="Gene3D" id="2.40.10.340">
    <property type="entry name" value="Rod shape-determining protein MreC, domain 1"/>
    <property type="match status" value="1"/>
</dbReference>
<proteinExistence type="inferred from homology"/>
<dbReference type="EMBL" id="BARW01000587">
    <property type="protein sequence ID" value="GAI66472.1"/>
    <property type="molecule type" value="Genomic_DNA"/>
</dbReference>
<evidence type="ECO:0000313" key="6">
    <source>
        <dbReference type="EMBL" id="GAI66472.1"/>
    </source>
</evidence>
<accession>X1QDC6</accession>
<feature type="domain" description="Rod shape-determining protein MreC beta-barrel core" evidence="5">
    <location>
        <begin position="31"/>
        <end position="174"/>
    </location>
</feature>
<dbReference type="InterPro" id="IPR042177">
    <property type="entry name" value="Cell/Rod_1"/>
</dbReference>
<comment type="caution">
    <text evidence="6">The sequence shown here is derived from an EMBL/GenBank/DDBJ whole genome shotgun (WGS) entry which is preliminary data.</text>
</comment>
<dbReference type="PANTHER" id="PTHR34138:SF1">
    <property type="entry name" value="CELL SHAPE-DETERMINING PROTEIN MREC"/>
    <property type="match status" value="1"/>
</dbReference>
<evidence type="ECO:0000259" key="5">
    <source>
        <dbReference type="Pfam" id="PF04085"/>
    </source>
</evidence>
<evidence type="ECO:0000256" key="1">
    <source>
        <dbReference type="ARBA" id="ARBA00009369"/>
    </source>
</evidence>
<gene>
    <name evidence="6" type="ORF">S12H4_02406</name>
</gene>
<reference evidence="6" key="1">
    <citation type="journal article" date="2014" name="Front. Microbiol.">
        <title>High frequency of phylogenetically diverse reductive dehalogenase-homologous genes in deep subseafloor sedimentary metagenomes.</title>
        <authorList>
            <person name="Kawai M."/>
            <person name="Futagami T."/>
            <person name="Toyoda A."/>
            <person name="Takaki Y."/>
            <person name="Nishi S."/>
            <person name="Hori S."/>
            <person name="Arai W."/>
            <person name="Tsubouchi T."/>
            <person name="Morono Y."/>
            <person name="Uchiyama I."/>
            <person name="Ito T."/>
            <person name="Fujiyama A."/>
            <person name="Inagaki F."/>
            <person name="Takami H."/>
        </authorList>
    </citation>
    <scope>NUCLEOTIDE SEQUENCE</scope>
    <source>
        <strain evidence="6">Expedition CK06-06</strain>
    </source>
</reference>
<evidence type="ECO:0000256" key="3">
    <source>
        <dbReference type="ARBA" id="ARBA00022960"/>
    </source>
</evidence>
<evidence type="ECO:0000256" key="4">
    <source>
        <dbReference type="ARBA" id="ARBA00032089"/>
    </source>
</evidence>
<dbReference type="InterPro" id="IPR055342">
    <property type="entry name" value="MreC_beta-barrel_core"/>
</dbReference>
<organism evidence="6">
    <name type="scientific">marine sediment metagenome</name>
    <dbReference type="NCBI Taxonomy" id="412755"/>
    <lineage>
        <taxon>unclassified sequences</taxon>
        <taxon>metagenomes</taxon>
        <taxon>ecological metagenomes</taxon>
    </lineage>
</organism>
<name>X1QDC6_9ZZZZ</name>
<keyword evidence="3" id="KW-0133">Cell shape</keyword>
<protein>
    <recommendedName>
        <fullName evidence="2">Cell shape-determining protein MreC</fullName>
    </recommendedName>
    <alternativeName>
        <fullName evidence="4">Cell shape protein MreC</fullName>
    </alternativeName>
</protein>
<dbReference type="InterPro" id="IPR007221">
    <property type="entry name" value="MreC"/>
</dbReference>
<dbReference type="PANTHER" id="PTHR34138">
    <property type="entry name" value="CELL SHAPE-DETERMINING PROTEIN MREC"/>
    <property type="match status" value="1"/>
</dbReference>
<dbReference type="GO" id="GO:0008360">
    <property type="term" value="P:regulation of cell shape"/>
    <property type="evidence" value="ECO:0007669"/>
    <property type="project" value="UniProtKB-KW"/>
</dbReference>
<dbReference type="GO" id="GO:0005886">
    <property type="term" value="C:plasma membrane"/>
    <property type="evidence" value="ECO:0007669"/>
    <property type="project" value="TreeGrafter"/>
</dbReference>
<sequence length="206" mass="23213">MQLENAELKKRILRDTTELKTTKYKLLRTQIIGRDPSNINGYLYIDTGQRQKLHVNQPAIAVNGLVGKIKYVGFNYSIVETIENKGFTVSAIDVNTGIHGIVKNKGNLIFDFIKINDAINIGDAVYTSGMSEIFPEGIFIGRVKKIERGDDLFFKPVYITPGVQINRLTHVYIISGSTITANNEYKEQYNYKEQSDTELFVPGSGR</sequence>
<comment type="similarity">
    <text evidence="1">Belongs to the MreC family.</text>
</comment>
<evidence type="ECO:0000256" key="2">
    <source>
        <dbReference type="ARBA" id="ARBA00013855"/>
    </source>
</evidence>
<dbReference type="InterPro" id="IPR042175">
    <property type="entry name" value="Cell/Rod_MreC_2"/>
</dbReference>